<sequence length="164" mass="18565">MGRFSLPDDRPQGLDSPATARIIKYGAKAQVWVFRRTNGRIGNTWRIGAGFRKPVPTLLLDHVGRKSGTRFTTPLLYLDDGDRWIVVASQGGLPKNPQWFHNVVANPDTTIHLKGRRGVPVRARVAEGEERAALWPRLVDLYADFAKYARWTDREIPVVVLEPR</sequence>
<dbReference type="Pfam" id="PF04075">
    <property type="entry name" value="F420H2_quin_red"/>
    <property type="match status" value="1"/>
</dbReference>
<protein>
    <submittedName>
        <fullName evidence="3">Nitroreductase family deazaflavin-dependent oxidoreductase</fullName>
    </submittedName>
</protein>
<dbReference type="PANTHER" id="PTHR39428:SF3">
    <property type="entry name" value="DEAZAFLAVIN-DEPENDENT NITROREDUCTASE"/>
    <property type="match status" value="1"/>
</dbReference>
<proteinExistence type="inferred from homology"/>
<name>A0ABP7XMB2_9ACTN</name>
<comment type="catalytic activity">
    <reaction evidence="2">
        <text>oxidized coenzyme F420-(gamma-L-Glu)(n) + a quinol + H(+) = reduced coenzyme F420-(gamma-L-Glu)(n) + a quinone</text>
        <dbReference type="Rhea" id="RHEA:39663"/>
        <dbReference type="Rhea" id="RHEA-COMP:12939"/>
        <dbReference type="Rhea" id="RHEA-COMP:14378"/>
        <dbReference type="ChEBI" id="CHEBI:15378"/>
        <dbReference type="ChEBI" id="CHEBI:24646"/>
        <dbReference type="ChEBI" id="CHEBI:132124"/>
        <dbReference type="ChEBI" id="CHEBI:133980"/>
        <dbReference type="ChEBI" id="CHEBI:139511"/>
    </reaction>
</comment>
<dbReference type="InterPro" id="IPR012349">
    <property type="entry name" value="Split_barrel_FMN-bd"/>
</dbReference>
<keyword evidence="4" id="KW-1185">Reference proteome</keyword>
<dbReference type="Gene3D" id="2.30.110.10">
    <property type="entry name" value="Electron Transport, Fmn-binding Protein, Chain A"/>
    <property type="match status" value="1"/>
</dbReference>
<evidence type="ECO:0000313" key="3">
    <source>
        <dbReference type="EMBL" id="GAA4121617.1"/>
    </source>
</evidence>
<gene>
    <name evidence="3" type="ORF">GCM10022215_26630</name>
</gene>
<accession>A0ABP7XMB2</accession>
<dbReference type="InterPro" id="IPR004378">
    <property type="entry name" value="F420H2_quin_Rdtase"/>
</dbReference>
<evidence type="ECO:0000313" key="4">
    <source>
        <dbReference type="Proteomes" id="UP001501495"/>
    </source>
</evidence>
<comment type="similarity">
    <text evidence="1">Belongs to the F420H(2)-dependent quinone reductase family.</text>
</comment>
<evidence type="ECO:0000256" key="2">
    <source>
        <dbReference type="ARBA" id="ARBA00049106"/>
    </source>
</evidence>
<comment type="caution">
    <text evidence="3">The sequence shown here is derived from an EMBL/GenBank/DDBJ whole genome shotgun (WGS) entry which is preliminary data.</text>
</comment>
<dbReference type="PANTHER" id="PTHR39428">
    <property type="entry name" value="F420H(2)-DEPENDENT QUINONE REDUCTASE RV1261C"/>
    <property type="match status" value="1"/>
</dbReference>
<dbReference type="RefSeq" id="WP_344733921.1">
    <property type="nucleotide sequence ID" value="NZ_BAAAZH010000020.1"/>
</dbReference>
<dbReference type="Proteomes" id="UP001501495">
    <property type="component" value="Unassembled WGS sequence"/>
</dbReference>
<dbReference type="NCBIfam" id="TIGR00026">
    <property type="entry name" value="hi_GC_TIGR00026"/>
    <property type="match status" value="1"/>
</dbReference>
<reference evidence="4" key="1">
    <citation type="journal article" date="2019" name="Int. J. Syst. Evol. Microbiol.">
        <title>The Global Catalogue of Microorganisms (GCM) 10K type strain sequencing project: providing services to taxonomists for standard genome sequencing and annotation.</title>
        <authorList>
            <consortium name="The Broad Institute Genomics Platform"/>
            <consortium name="The Broad Institute Genome Sequencing Center for Infectious Disease"/>
            <person name="Wu L."/>
            <person name="Ma J."/>
        </authorList>
    </citation>
    <scope>NUCLEOTIDE SEQUENCE [LARGE SCALE GENOMIC DNA]</scope>
    <source>
        <strain evidence="4">JCM 16703</strain>
    </source>
</reference>
<dbReference type="EMBL" id="BAAAZH010000020">
    <property type="protein sequence ID" value="GAA4121617.1"/>
    <property type="molecule type" value="Genomic_DNA"/>
</dbReference>
<evidence type="ECO:0000256" key="1">
    <source>
        <dbReference type="ARBA" id="ARBA00008710"/>
    </source>
</evidence>
<organism evidence="3 4">
    <name type="scientific">Nocardioides fonticola</name>
    <dbReference type="NCBI Taxonomy" id="450363"/>
    <lineage>
        <taxon>Bacteria</taxon>
        <taxon>Bacillati</taxon>
        <taxon>Actinomycetota</taxon>
        <taxon>Actinomycetes</taxon>
        <taxon>Propionibacteriales</taxon>
        <taxon>Nocardioidaceae</taxon>
        <taxon>Nocardioides</taxon>
    </lineage>
</organism>